<keyword evidence="3" id="KW-0813">Transport</keyword>
<evidence type="ECO:0000256" key="7">
    <source>
        <dbReference type="ARBA" id="ARBA00023136"/>
    </source>
</evidence>
<comment type="subcellular location">
    <subcellularLocation>
        <location evidence="1">Membrane</location>
        <topology evidence="1">Multi-pass membrane protein</topology>
    </subcellularLocation>
</comment>
<dbReference type="NCBIfam" id="TIGR00912">
    <property type="entry name" value="2A0309"/>
    <property type="match status" value="1"/>
</dbReference>
<evidence type="ECO:0000256" key="5">
    <source>
        <dbReference type="ARBA" id="ARBA00022692"/>
    </source>
</evidence>
<evidence type="ECO:0000256" key="3">
    <source>
        <dbReference type="ARBA" id="ARBA00022448"/>
    </source>
</evidence>
<evidence type="ECO:0000256" key="6">
    <source>
        <dbReference type="ARBA" id="ARBA00022989"/>
    </source>
</evidence>
<keyword evidence="10" id="KW-1185">Reference proteome</keyword>
<keyword evidence="5 8" id="KW-0812">Transmembrane</keyword>
<feature type="transmembrane region" description="Helical" evidence="8">
    <location>
        <begin position="186"/>
        <end position="208"/>
    </location>
</feature>
<feature type="transmembrane region" description="Helical" evidence="8">
    <location>
        <begin position="307"/>
        <end position="326"/>
    </location>
</feature>
<evidence type="ECO:0000256" key="8">
    <source>
        <dbReference type="SAM" id="Phobius"/>
    </source>
</evidence>
<dbReference type="AlphaFoldDB" id="A0A926EIY5"/>
<reference evidence="9" key="1">
    <citation type="submission" date="2020-08" db="EMBL/GenBank/DDBJ databases">
        <title>Genome public.</title>
        <authorList>
            <person name="Liu C."/>
            <person name="Sun Q."/>
        </authorList>
    </citation>
    <scope>NUCLEOTIDE SEQUENCE</scope>
    <source>
        <strain evidence="9">NSJ-12</strain>
    </source>
</reference>
<name>A0A926EIY5_9FIRM</name>
<feature type="transmembrane region" description="Helical" evidence="8">
    <location>
        <begin position="42"/>
        <end position="63"/>
    </location>
</feature>
<evidence type="ECO:0000313" key="9">
    <source>
        <dbReference type="EMBL" id="MBC8578913.1"/>
    </source>
</evidence>
<evidence type="ECO:0000256" key="1">
    <source>
        <dbReference type="ARBA" id="ARBA00004141"/>
    </source>
</evidence>
<dbReference type="Proteomes" id="UP000655830">
    <property type="component" value="Unassembled WGS sequence"/>
</dbReference>
<dbReference type="GO" id="GO:0009847">
    <property type="term" value="P:spore germination"/>
    <property type="evidence" value="ECO:0007669"/>
    <property type="project" value="InterPro"/>
</dbReference>
<gene>
    <name evidence="9" type="ORF">H8718_05120</name>
</gene>
<proteinExistence type="inferred from homology"/>
<feature type="transmembrane region" description="Helical" evidence="8">
    <location>
        <begin position="12"/>
        <end position="30"/>
    </location>
</feature>
<dbReference type="PANTHER" id="PTHR34975:SF2">
    <property type="entry name" value="SPORE GERMINATION PROTEIN A2"/>
    <property type="match status" value="1"/>
</dbReference>
<feature type="transmembrane region" description="Helical" evidence="8">
    <location>
        <begin position="83"/>
        <end position="106"/>
    </location>
</feature>
<dbReference type="Pfam" id="PF03845">
    <property type="entry name" value="Spore_permease"/>
    <property type="match status" value="1"/>
</dbReference>
<sequence length="367" mass="41085">MYTHNANVSIRQAKILLILQMFNMSMLILPRIAGKIAGHDGYMLPIIGFAIGTLYIWAITSLLKRFPGEGLDTIAPKVLTKWIGLVIVGLYVIKLLVGAGFELRMFAEMVSQVLLPKTPLPVIILILLFAAQYLIKSGIEACGRMAEVVIYFVFAPLVLIFCLVIIKTDYKQLLPMFTARPQGMLVGAYYVSMTFMPLEFLLITGCLLNKPGKLKSVCLWAVGIISIVEVILIALTFTGVGMVTSTKQLWPVLTLMQSIQLPGSFVENQEIFMMCWWIMSIYMYISGAMYVASLTISRLVHFHRQNVTTLPLVPIVFFISMIPSSLAESYTYLVRFNGQIGIFFLFILPLILLILAKLRNLGGRVHD</sequence>
<feature type="transmembrane region" description="Helical" evidence="8">
    <location>
        <begin position="271"/>
        <end position="295"/>
    </location>
</feature>
<protein>
    <submittedName>
        <fullName evidence="9">Endospore germination permease</fullName>
    </submittedName>
</protein>
<keyword evidence="4" id="KW-0309">Germination</keyword>
<keyword evidence="7 8" id="KW-0472">Membrane</keyword>
<dbReference type="EMBL" id="JACRSY010000006">
    <property type="protein sequence ID" value="MBC8578913.1"/>
    <property type="molecule type" value="Genomic_DNA"/>
</dbReference>
<comment type="similarity">
    <text evidence="2">Belongs to the amino acid-polyamine-organocation (APC) superfamily. Spore germination protein (SGP) (TC 2.A.3.9) family.</text>
</comment>
<dbReference type="RefSeq" id="WP_249332060.1">
    <property type="nucleotide sequence ID" value="NZ_JACRSY010000006.1"/>
</dbReference>
<evidence type="ECO:0000256" key="4">
    <source>
        <dbReference type="ARBA" id="ARBA00022544"/>
    </source>
</evidence>
<dbReference type="PANTHER" id="PTHR34975">
    <property type="entry name" value="SPORE GERMINATION PROTEIN A2"/>
    <property type="match status" value="1"/>
</dbReference>
<feature type="transmembrane region" description="Helical" evidence="8">
    <location>
        <begin position="220"/>
        <end position="243"/>
    </location>
</feature>
<evidence type="ECO:0000256" key="2">
    <source>
        <dbReference type="ARBA" id="ARBA00007998"/>
    </source>
</evidence>
<organism evidence="9 10">
    <name type="scientific">Zhenhengia yiwuensis</name>
    <dbReference type="NCBI Taxonomy" id="2763666"/>
    <lineage>
        <taxon>Bacteria</taxon>
        <taxon>Bacillati</taxon>
        <taxon>Bacillota</taxon>
        <taxon>Clostridia</taxon>
        <taxon>Lachnospirales</taxon>
        <taxon>Lachnospiraceae</taxon>
        <taxon>Zhenhengia</taxon>
    </lineage>
</organism>
<dbReference type="GO" id="GO:0016020">
    <property type="term" value="C:membrane"/>
    <property type="evidence" value="ECO:0007669"/>
    <property type="project" value="UniProtKB-SubCell"/>
</dbReference>
<comment type="caution">
    <text evidence="9">The sequence shown here is derived from an EMBL/GenBank/DDBJ whole genome shotgun (WGS) entry which is preliminary data.</text>
</comment>
<accession>A0A926EIY5</accession>
<feature type="transmembrane region" description="Helical" evidence="8">
    <location>
        <begin position="118"/>
        <end position="136"/>
    </location>
</feature>
<feature type="transmembrane region" description="Helical" evidence="8">
    <location>
        <begin position="148"/>
        <end position="166"/>
    </location>
</feature>
<keyword evidence="6 8" id="KW-1133">Transmembrane helix</keyword>
<feature type="transmembrane region" description="Helical" evidence="8">
    <location>
        <begin position="338"/>
        <end position="356"/>
    </location>
</feature>
<dbReference type="InterPro" id="IPR004761">
    <property type="entry name" value="Spore_GerAB"/>
</dbReference>
<evidence type="ECO:0000313" key="10">
    <source>
        <dbReference type="Proteomes" id="UP000655830"/>
    </source>
</evidence>